<dbReference type="OrthoDB" id="185373at2759"/>
<gene>
    <name evidence="5" type="ORF">INT45_000457</name>
</gene>
<feature type="repeat" description="PPR" evidence="2">
    <location>
        <begin position="112"/>
        <end position="146"/>
    </location>
</feature>
<evidence type="ECO:0000256" key="1">
    <source>
        <dbReference type="ARBA" id="ARBA00022737"/>
    </source>
</evidence>
<dbReference type="AlphaFoldDB" id="A0A8H7S4R8"/>
<dbReference type="EMBL" id="JAEPRB010000073">
    <property type="protein sequence ID" value="KAG2222842.1"/>
    <property type="molecule type" value="Genomic_DNA"/>
</dbReference>
<organism evidence="5 6">
    <name type="scientific">Circinella minor</name>
    <dbReference type="NCBI Taxonomy" id="1195481"/>
    <lineage>
        <taxon>Eukaryota</taxon>
        <taxon>Fungi</taxon>
        <taxon>Fungi incertae sedis</taxon>
        <taxon>Mucoromycota</taxon>
        <taxon>Mucoromycotina</taxon>
        <taxon>Mucoromycetes</taxon>
        <taxon>Mucorales</taxon>
        <taxon>Lichtheimiaceae</taxon>
        <taxon>Circinella</taxon>
    </lineage>
</organism>
<dbReference type="InterPro" id="IPR011990">
    <property type="entry name" value="TPR-like_helical_dom_sf"/>
</dbReference>
<feature type="domain" description="Pentatricopeptide repeat-containing protein-mitochondrial" evidence="4">
    <location>
        <begin position="292"/>
        <end position="422"/>
    </location>
</feature>
<keyword evidence="6" id="KW-1185">Reference proteome</keyword>
<feature type="compositionally biased region" description="Basic and acidic residues" evidence="3">
    <location>
        <begin position="546"/>
        <end position="561"/>
    </location>
</feature>
<evidence type="ECO:0000313" key="6">
    <source>
        <dbReference type="Proteomes" id="UP000646827"/>
    </source>
</evidence>
<dbReference type="Proteomes" id="UP000646827">
    <property type="component" value="Unassembled WGS sequence"/>
</dbReference>
<accession>A0A8H7S4R8</accession>
<dbReference type="PANTHER" id="PTHR47939:SF1">
    <property type="entry name" value="OS04G0684500 PROTEIN"/>
    <property type="match status" value="1"/>
</dbReference>
<name>A0A8H7S4R8_9FUNG</name>
<dbReference type="Pfam" id="PF23276">
    <property type="entry name" value="TPR_24"/>
    <property type="match status" value="1"/>
</dbReference>
<feature type="region of interest" description="Disordered" evidence="3">
    <location>
        <begin position="546"/>
        <end position="567"/>
    </location>
</feature>
<dbReference type="Gene3D" id="1.25.40.10">
    <property type="entry name" value="Tetratricopeptide repeat domain"/>
    <property type="match status" value="3"/>
</dbReference>
<dbReference type="InterPro" id="IPR002885">
    <property type="entry name" value="PPR_rpt"/>
</dbReference>
<proteinExistence type="predicted"/>
<dbReference type="Pfam" id="PF01535">
    <property type="entry name" value="PPR"/>
    <property type="match status" value="1"/>
</dbReference>
<evidence type="ECO:0000256" key="2">
    <source>
        <dbReference type="PROSITE-ProRule" id="PRU00708"/>
    </source>
</evidence>
<evidence type="ECO:0000256" key="3">
    <source>
        <dbReference type="SAM" id="MobiDB-lite"/>
    </source>
</evidence>
<evidence type="ECO:0000313" key="5">
    <source>
        <dbReference type="EMBL" id="KAG2222842.1"/>
    </source>
</evidence>
<dbReference type="InterPro" id="IPR057027">
    <property type="entry name" value="TPR_mt"/>
</dbReference>
<protein>
    <recommendedName>
        <fullName evidence="4">Pentatricopeptide repeat-containing protein-mitochondrial domain-containing protein</fullName>
    </recommendedName>
</protein>
<evidence type="ECO:0000259" key="4">
    <source>
        <dbReference type="Pfam" id="PF23276"/>
    </source>
</evidence>
<dbReference type="InterPro" id="IPR050667">
    <property type="entry name" value="PPR-containing_protein"/>
</dbReference>
<comment type="caution">
    <text evidence="5">The sequence shown here is derived from an EMBL/GenBank/DDBJ whole genome shotgun (WGS) entry which is preliminary data.</text>
</comment>
<feature type="compositionally biased region" description="Basic and acidic residues" evidence="3">
    <location>
        <begin position="36"/>
        <end position="50"/>
    </location>
</feature>
<dbReference type="PANTHER" id="PTHR47939">
    <property type="entry name" value="MEMBRANE-ASSOCIATED SALT-INDUCIBLE PROTEIN-LIKE"/>
    <property type="match status" value="1"/>
</dbReference>
<feature type="compositionally biased region" description="Polar residues" evidence="3">
    <location>
        <begin position="51"/>
        <end position="61"/>
    </location>
</feature>
<feature type="region of interest" description="Disordered" evidence="3">
    <location>
        <begin position="36"/>
        <end position="61"/>
    </location>
</feature>
<sequence length="567" mass="64216">MTRSYQKQTYSTNLAAATIKEHNNTTITTAQEETRFVNTDDNKQPARNHNDSSSSDSIQKINNTRADRFLEKTHIKMKETLESPIVNNSGKLTLDIIQGSIRKLKKAKIPLTATTYEYMLQAYANVSRVDRIMPLIAQMYRKGIQPSSDFFYHALKLASRPADPILQASILEEMKKCGHDIKTTGVYSYLFRCMRNNGELERMIDTLEEMHNENVTPPLYIYRQFLDLCLEVQEPGIAYNLLKDAGILDSFAAYQKTKYMDLLRSGALMGLHPVVKDMWKIAVLDNDIKPDEGLCHYILHVAADHGDSALGSDVIRVIGKLGFPYKGSHFAPLVEAFATTGNWKSTLQVLHLMRKAGVIPTQETTRSIASKLGQDADAIRIARAALDELKEENAVDILAFNVIIHAFAYNNQYADAMETFSKATEMQVKINIETIHAVLDACIHAKEANVGIKIFNQYVMGGNKSIKADTTTMSKMVTLMCTQEDYEDAFKYLELMKTMGFVPLRGCYYMLVKKLASHQDSRLSIALEEMKACGYQMSTFLQGHIDKHTPLTEEEEKEIRQNRNKRR</sequence>
<reference evidence="5 6" key="1">
    <citation type="submission" date="2020-12" db="EMBL/GenBank/DDBJ databases">
        <title>Metabolic potential, ecology and presence of endohyphal bacteria is reflected in genomic diversity of Mucoromycotina.</title>
        <authorList>
            <person name="Muszewska A."/>
            <person name="Okrasinska A."/>
            <person name="Steczkiewicz K."/>
            <person name="Drgas O."/>
            <person name="Orlowska M."/>
            <person name="Perlinska-Lenart U."/>
            <person name="Aleksandrzak-Piekarczyk T."/>
            <person name="Szatraj K."/>
            <person name="Zielenkiewicz U."/>
            <person name="Pilsyk S."/>
            <person name="Malc E."/>
            <person name="Mieczkowski P."/>
            <person name="Kruszewska J.S."/>
            <person name="Biernat P."/>
            <person name="Pawlowska J."/>
        </authorList>
    </citation>
    <scope>NUCLEOTIDE SEQUENCE [LARGE SCALE GENOMIC DNA]</scope>
    <source>
        <strain evidence="5 6">CBS 142.35</strain>
    </source>
</reference>
<keyword evidence="1" id="KW-0677">Repeat</keyword>
<feature type="repeat" description="PPR" evidence="2">
    <location>
        <begin position="469"/>
        <end position="503"/>
    </location>
</feature>
<dbReference type="PROSITE" id="PS51375">
    <property type="entry name" value="PPR"/>
    <property type="match status" value="2"/>
</dbReference>